<evidence type="ECO:0008006" key="5">
    <source>
        <dbReference type="Google" id="ProtNLM"/>
    </source>
</evidence>
<reference evidence="4" key="1">
    <citation type="submission" date="2016-10" db="EMBL/GenBank/DDBJ databases">
        <title>Frankia sp. NRRL B-16386 Genome sequencing.</title>
        <authorList>
            <person name="Ghodhbane-Gtari F."/>
            <person name="Swanson E."/>
            <person name="Gueddou A."/>
            <person name="Hezbri K."/>
            <person name="Ktari K."/>
            <person name="Nouioui I."/>
            <person name="Morris K."/>
            <person name="Simpson S."/>
            <person name="Abebe-Akele F."/>
            <person name="Thomas K."/>
            <person name="Gtari M."/>
            <person name="Tisa L.S."/>
        </authorList>
    </citation>
    <scope>NUCLEOTIDE SEQUENCE [LARGE SCALE GENOMIC DNA]</scope>
    <source>
        <strain evidence="4">NRRL B-16386</strain>
    </source>
</reference>
<accession>A0A1V2I4G6</accession>
<comment type="caution">
    <text evidence="3">The sequence shown here is derived from an EMBL/GenBank/DDBJ whole genome shotgun (WGS) entry which is preliminary data.</text>
</comment>
<keyword evidence="2" id="KW-1133">Transmembrane helix</keyword>
<feature type="region of interest" description="Disordered" evidence="1">
    <location>
        <begin position="314"/>
        <end position="340"/>
    </location>
</feature>
<keyword evidence="2" id="KW-0472">Membrane</keyword>
<feature type="transmembrane region" description="Helical" evidence="2">
    <location>
        <begin position="171"/>
        <end position="192"/>
    </location>
</feature>
<feature type="transmembrane region" description="Helical" evidence="2">
    <location>
        <begin position="222"/>
        <end position="242"/>
    </location>
</feature>
<protein>
    <recommendedName>
        <fullName evidence="5">ABC transporter permease</fullName>
    </recommendedName>
</protein>
<dbReference type="AlphaFoldDB" id="A0A1V2I4G6"/>
<name>A0A1V2I4G6_9ACTN</name>
<dbReference type="STRING" id="1834516.BL253_27785"/>
<gene>
    <name evidence="3" type="ORF">BL253_27785</name>
</gene>
<feature type="compositionally biased region" description="Basic and acidic residues" evidence="1">
    <location>
        <begin position="314"/>
        <end position="323"/>
    </location>
</feature>
<feature type="transmembrane region" description="Helical" evidence="2">
    <location>
        <begin position="283"/>
        <end position="305"/>
    </location>
</feature>
<organism evidence="3 4">
    <name type="scientific">Pseudofrankia asymbiotica</name>
    <dbReference type="NCBI Taxonomy" id="1834516"/>
    <lineage>
        <taxon>Bacteria</taxon>
        <taxon>Bacillati</taxon>
        <taxon>Actinomycetota</taxon>
        <taxon>Actinomycetes</taxon>
        <taxon>Frankiales</taxon>
        <taxon>Frankiaceae</taxon>
        <taxon>Pseudofrankia</taxon>
    </lineage>
</organism>
<keyword evidence="4" id="KW-1185">Reference proteome</keyword>
<evidence type="ECO:0000256" key="2">
    <source>
        <dbReference type="SAM" id="Phobius"/>
    </source>
</evidence>
<sequence length="340" mass="34575">MAMLGALVLGLTVVVMAMLAAFSLPAVHGEPRHVPLGVTGPQRALDVTRAGLAGDAWDVEVYGDRAALAAAVKGHEISGGFALGPDGIDVYTASAGGTPVATAISAAGSALAERQRTTADVHDLVAFPSDDPRGAGFGAVTLPMMFAGILPAVMLIRLFPGSANLRLRIAGAFGFALAAGAALTAFLQYGAGSLAGDYWRSAAGLALGMAAVSITALGLDTLLGYAGVMIMMALTIFLGNPLSGLSTGPHWLPDGWSTLGQLLPLGASGSLLRATAFFDGAGAAFPVLVLAGWIVFGLTLVLIAAHRPSRQARRDAGEIENIRDANPGDTWPTEVQRAPV</sequence>
<evidence type="ECO:0000313" key="4">
    <source>
        <dbReference type="Proteomes" id="UP000188929"/>
    </source>
</evidence>
<evidence type="ECO:0000256" key="1">
    <source>
        <dbReference type="SAM" id="MobiDB-lite"/>
    </source>
</evidence>
<feature type="transmembrane region" description="Helical" evidence="2">
    <location>
        <begin position="137"/>
        <end position="159"/>
    </location>
</feature>
<evidence type="ECO:0000313" key="3">
    <source>
        <dbReference type="EMBL" id="ONH25402.1"/>
    </source>
</evidence>
<keyword evidence="2" id="KW-0812">Transmembrane</keyword>
<dbReference type="Proteomes" id="UP000188929">
    <property type="component" value="Unassembled WGS sequence"/>
</dbReference>
<dbReference type="EMBL" id="MOMC01000060">
    <property type="protein sequence ID" value="ONH25402.1"/>
    <property type="molecule type" value="Genomic_DNA"/>
</dbReference>
<feature type="transmembrane region" description="Helical" evidence="2">
    <location>
        <begin position="198"/>
        <end position="217"/>
    </location>
</feature>
<proteinExistence type="predicted"/>